<dbReference type="EMBL" id="JACIJS010000006">
    <property type="protein sequence ID" value="MBB5516090.1"/>
    <property type="molecule type" value="Genomic_DNA"/>
</dbReference>
<sequence length="687" mass="72322">MRRRTFLKAAGGGLVALIGAGAAVWSQAPIFPKRPAPDAASALGWISHRDGAYVLTLPRIEMGQNITTALKQIACAELGTDWRRVTVEMHDTNMGRVRATVGSESIMHFAEPLAQACAALRDALASGQSEGEVTVVTRPFADLRAFRAGPIVGASPEIAHGRAIVTGAPLYAADVTRPGMLYGRVLRAPASTELTSRPRRWNSRAARAVPGFVAIVEDCGPPIGKARGLGIVTSRPGALDPVARALAVEWDMDDAAPLPDMAMLIDVDAHAPGGLPHLVLDGAPQDGLWDVDMRLDIPLAAHGPIEPRAAVAEWQEDGLSVWSGTQDAFYVRDVLADAFSVTQDRVVVTSCRVGGAFGGKTLCTVEAEAAALSRATSAPVKIQWTRAQEYALGFHRPPSSHRIRARLAEGRITDWDHAQVSSHILFTGAGVPAWLQTGTDMVIGDPGVARGMAAPYKLGRARAAYDAIRLSVHAGPWRGLGAGPNGLAIESAIDEAARVAGVDPLSFRLDHVTDPRLSDVLVRVAALSDWSSGPPQVAGARTGRGVACGIYKDTSYAAVVADVAVDACGSVRVTRLWCAHDCGFVINPDQVRAQCEGNLAWSVGMILTDDLPTQQGRVVAETFADAPIPRMTDLPEITVDLIEGTGPLSGAGETAIVAGPGAIANALRAATGRRATRFPLQPTEFAL</sequence>
<dbReference type="InterPro" id="IPR052516">
    <property type="entry name" value="N-heterocyclic_Hydroxylase"/>
</dbReference>
<gene>
    <name evidence="2" type="ORF">FHS89_002116</name>
</gene>
<proteinExistence type="predicted"/>
<feature type="domain" description="Aldehyde oxidase/xanthine dehydrogenase a/b hammerhead" evidence="1">
    <location>
        <begin position="166"/>
        <end position="254"/>
    </location>
</feature>
<dbReference type="Gene3D" id="3.30.365.10">
    <property type="entry name" value="Aldehyde oxidase/xanthine dehydrogenase, molybdopterin binding domain"/>
    <property type="match status" value="4"/>
</dbReference>
<dbReference type="Pfam" id="PF20256">
    <property type="entry name" value="MoCoBD_2"/>
    <property type="match status" value="2"/>
</dbReference>
<dbReference type="SMART" id="SM01008">
    <property type="entry name" value="Ald_Xan_dh_C"/>
    <property type="match status" value="1"/>
</dbReference>
<dbReference type="InterPro" id="IPR037165">
    <property type="entry name" value="AldOxase/xan_DH_Mopterin-bd_sf"/>
</dbReference>
<dbReference type="PANTHER" id="PTHR47495">
    <property type="entry name" value="ALDEHYDE DEHYDROGENASE"/>
    <property type="match status" value="1"/>
</dbReference>
<dbReference type="GO" id="GO:0016491">
    <property type="term" value="F:oxidoreductase activity"/>
    <property type="evidence" value="ECO:0007669"/>
    <property type="project" value="InterPro"/>
</dbReference>
<reference evidence="2 3" key="1">
    <citation type="submission" date="2020-08" db="EMBL/GenBank/DDBJ databases">
        <title>Genomic Encyclopedia of Type Strains, Phase IV (KMG-IV): sequencing the most valuable type-strain genomes for metagenomic binning, comparative biology and taxonomic classification.</title>
        <authorList>
            <person name="Goeker M."/>
        </authorList>
    </citation>
    <scope>NUCLEOTIDE SEQUENCE [LARGE SCALE GENOMIC DNA]</scope>
    <source>
        <strain evidence="2 3">DSM 103377</strain>
    </source>
</reference>
<dbReference type="RefSeq" id="WP_184011386.1">
    <property type="nucleotide sequence ID" value="NZ_JACIJS010000006.1"/>
</dbReference>
<dbReference type="AlphaFoldDB" id="A0A840WY50"/>
<organism evidence="2 3">
    <name type="scientific">Rubricella aquisinus</name>
    <dbReference type="NCBI Taxonomy" id="2028108"/>
    <lineage>
        <taxon>Bacteria</taxon>
        <taxon>Pseudomonadati</taxon>
        <taxon>Pseudomonadota</taxon>
        <taxon>Alphaproteobacteria</taxon>
        <taxon>Rhodobacterales</taxon>
        <taxon>Paracoccaceae</taxon>
        <taxon>Rubricella</taxon>
    </lineage>
</organism>
<evidence type="ECO:0000313" key="2">
    <source>
        <dbReference type="EMBL" id="MBB5516090.1"/>
    </source>
</evidence>
<dbReference type="PANTHER" id="PTHR47495:SF1">
    <property type="entry name" value="BLL3820 PROTEIN"/>
    <property type="match status" value="1"/>
</dbReference>
<comment type="caution">
    <text evidence="2">The sequence shown here is derived from an EMBL/GenBank/DDBJ whole genome shotgun (WGS) entry which is preliminary data.</text>
</comment>
<dbReference type="InterPro" id="IPR046867">
    <property type="entry name" value="AldOxase/xan_DH_MoCoBD2"/>
</dbReference>
<dbReference type="Pfam" id="PF02738">
    <property type="entry name" value="MoCoBD_1"/>
    <property type="match status" value="1"/>
</dbReference>
<evidence type="ECO:0000259" key="1">
    <source>
        <dbReference type="SMART" id="SM01008"/>
    </source>
</evidence>
<dbReference type="Proteomes" id="UP000553766">
    <property type="component" value="Unassembled WGS sequence"/>
</dbReference>
<evidence type="ECO:0000313" key="3">
    <source>
        <dbReference type="Proteomes" id="UP000553766"/>
    </source>
</evidence>
<protein>
    <submittedName>
        <fullName evidence="2">CO/xanthine dehydrogenase Mo-binding subunit</fullName>
    </submittedName>
</protein>
<keyword evidence="3" id="KW-1185">Reference proteome</keyword>
<accession>A0A840WY50</accession>
<dbReference type="Gene3D" id="3.90.1170.50">
    <property type="entry name" value="Aldehyde oxidase/xanthine dehydrogenase, a/b hammerhead"/>
    <property type="match status" value="1"/>
</dbReference>
<name>A0A840WY50_9RHOB</name>
<dbReference type="InterPro" id="IPR008274">
    <property type="entry name" value="AldOxase/xan_DH_MoCoBD1"/>
</dbReference>
<dbReference type="SUPFAM" id="SSF56003">
    <property type="entry name" value="Molybdenum cofactor-binding domain"/>
    <property type="match status" value="2"/>
</dbReference>
<dbReference type="InterPro" id="IPR000674">
    <property type="entry name" value="Ald_Oxase/Xan_DH_a/b"/>
</dbReference>